<proteinExistence type="predicted"/>
<organism evidence="1">
    <name type="scientific">uncultured Caudovirales phage</name>
    <dbReference type="NCBI Taxonomy" id="2100421"/>
    <lineage>
        <taxon>Viruses</taxon>
        <taxon>Duplodnaviria</taxon>
        <taxon>Heunggongvirae</taxon>
        <taxon>Uroviricota</taxon>
        <taxon>Caudoviricetes</taxon>
        <taxon>Peduoviridae</taxon>
        <taxon>Maltschvirus</taxon>
        <taxon>Maltschvirus maltsch</taxon>
    </lineage>
</organism>
<sequence length="82" mass="9726">MTPVQRAQFIAEMEHRFRMRTPTVAPDYALPSTRVGRSEMCTWAKETLGIEFGLVESVEPELVKELRAMWKRLQREFPEENW</sequence>
<evidence type="ECO:0000313" key="1">
    <source>
        <dbReference type="EMBL" id="CAB4190218.1"/>
    </source>
</evidence>
<accession>A0A6J5R965</accession>
<protein>
    <submittedName>
        <fullName evidence="1">Uncharacterized protein</fullName>
    </submittedName>
</protein>
<reference evidence="1" key="1">
    <citation type="submission" date="2020-05" db="EMBL/GenBank/DDBJ databases">
        <authorList>
            <person name="Chiriac C."/>
            <person name="Salcher M."/>
            <person name="Ghai R."/>
            <person name="Kavagutti S V."/>
        </authorList>
    </citation>
    <scope>NUCLEOTIDE SEQUENCE</scope>
</reference>
<name>A0A6J5R965_9CAUD</name>
<gene>
    <name evidence="1" type="ORF">UFOVP1196_41</name>
</gene>
<dbReference type="EMBL" id="LR797148">
    <property type="protein sequence ID" value="CAB4190218.1"/>
    <property type="molecule type" value="Genomic_DNA"/>
</dbReference>